<gene>
    <name evidence="2" type="ORF">ECU10_0740</name>
</gene>
<accession>M1K5L1</accession>
<reference evidence="2" key="1">
    <citation type="journal article" date="2013" name="Eukaryot. Cell">
        <title>Extremely Reduced Levels of Heterozygosity in the Vertebrate Pathogen Encephalitozoon cuniculi.</title>
        <authorList>
            <person name="Selman M."/>
            <person name="Sak B."/>
            <person name="Kvac M."/>
            <person name="Farinelli L."/>
            <person name="Weiss L.M."/>
            <person name="Corradi N."/>
        </authorList>
    </citation>
    <scope>NUCLEOTIDE SEQUENCE</scope>
</reference>
<name>M1K5L1_ENCCN</name>
<protein>
    <submittedName>
        <fullName evidence="2">Uncharacterized protein</fullName>
    </submittedName>
</protein>
<proteinExistence type="predicted"/>
<feature type="compositionally biased region" description="Basic and acidic residues" evidence="1">
    <location>
        <begin position="21"/>
        <end position="42"/>
    </location>
</feature>
<evidence type="ECO:0000256" key="1">
    <source>
        <dbReference type="SAM" id="MobiDB-lite"/>
    </source>
</evidence>
<evidence type="ECO:0000313" key="2">
    <source>
        <dbReference type="EMBL" id="AGE96293.1"/>
    </source>
</evidence>
<organism evidence="2">
    <name type="scientific">Encephalitozoon cuniculi</name>
    <name type="common">Microsporidian parasite</name>
    <dbReference type="NCBI Taxonomy" id="6035"/>
    <lineage>
        <taxon>Eukaryota</taxon>
        <taxon>Fungi</taxon>
        <taxon>Fungi incertae sedis</taxon>
        <taxon>Microsporidia</taxon>
        <taxon>Unikaryonidae</taxon>
        <taxon>Encephalitozoon</taxon>
    </lineage>
</organism>
<feature type="region of interest" description="Disordered" evidence="1">
    <location>
        <begin position="20"/>
        <end position="42"/>
    </location>
</feature>
<dbReference type="AlphaFoldDB" id="M1K5L1"/>
<dbReference type="EMBL" id="KC513615">
    <property type="protein sequence ID" value="AGE96293.1"/>
    <property type="molecule type" value="Genomic_DNA"/>
</dbReference>
<sequence length="42" mass="4859">MLVVDGVLMKKKHHYRAMRASRYEGSRHDGRIGRADRQSCVS</sequence>